<dbReference type="AlphaFoldDB" id="A0AAP5Y0K3"/>
<organism evidence="2 3">
    <name type="scientific">Citrobacter freundii</name>
    <dbReference type="NCBI Taxonomy" id="546"/>
    <lineage>
        <taxon>Bacteria</taxon>
        <taxon>Pseudomonadati</taxon>
        <taxon>Pseudomonadota</taxon>
        <taxon>Gammaproteobacteria</taxon>
        <taxon>Enterobacterales</taxon>
        <taxon>Enterobacteriaceae</taxon>
        <taxon>Citrobacter</taxon>
        <taxon>Citrobacter freundii complex</taxon>
    </lineage>
</organism>
<feature type="domain" description="Polymerase nucleotidyl transferase" evidence="1">
    <location>
        <begin position="26"/>
        <end position="54"/>
    </location>
</feature>
<dbReference type="InterPro" id="IPR002934">
    <property type="entry name" value="Polymerase_NTP_transf_dom"/>
</dbReference>
<dbReference type="Pfam" id="PF01909">
    <property type="entry name" value="NTP_transf_2"/>
    <property type="match status" value="1"/>
</dbReference>
<sequence>MREAVIAEVSTQLSEVVGVIERHLEPTLLAVHLYGSAVDGGLKPHSDIDLLVTVTV</sequence>
<dbReference type="RefSeq" id="WP_318062225.1">
    <property type="nucleotide sequence ID" value="NZ_JAWPBU010000148.1"/>
</dbReference>
<feature type="non-terminal residue" evidence="2">
    <location>
        <position position="56"/>
    </location>
</feature>
<dbReference type="Proteomes" id="UP001278087">
    <property type="component" value="Unassembled WGS sequence"/>
</dbReference>
<gene>
    <name evidence="2" type="ORF">RYZ67_28155</name>
</gene>
<dbReference type="CDD" id="cd05403">
    <property type="entry name" value="NT_KNTase_like"/>
    <property type="match status" value="1"/>
</dbReference>
<comment type="caution">
    <text evidence="2">The sequence shown here is derived from an EMBL/GenBank/DDBJ whole genome shotgun (WGS) entry which is preliminary data.</text>
</comment>
<dbReference type="GO" id="GO:0016779">
    <property type="term" value="F:nucleotidyltransferase activity"/>
    <property type="evidence" value="ECO:0007669"/>
    <property type="project" value="InterPro"/>
</dbReference>
<protein>
    <submittedName>
        <fullName evidence="2">Nucleotidyltransferase domain-containing protein</fullName>
    </submittedName>
</protein>
<evidence type="ECO:0000259" key="1">
    <source>
        <dbReference type="Pfam" id="PF01909"/>
    </source>
</evidence>
<proteinExistence type="predicted"/>
<evidence type="ECO:0000313" key="3">
    <source>
        <dbReference type="Proteomes" id="UP001278087"/>
    </source>
</evidence>
<reference evidence="2" key="1">
    <citation type="submission" date="2023-10" db="EMBL/GenBank/DDBJ databases">
        <title>Fecal carriage and genetic characteristics of carbapenem-resistant Enterobacterales among healthy adults from four provinces of China.</title>
        <authorList>
            <person name="Li Y."/>
            <person name="Zhang R."/>
        </authorList>
    </citation>
    <scope>NUCLEOTIDE SEQUENCE</scope>
    <source>
        <strain evidence="2">HN-136</strain>
    </source>
</reference>
<name>A0AAP5Y0K3_CITFR</name>
<evidence type="ECO:0000313" key="2">
    <source>
        <dbReference type="EMBL" id="MDW2762278.1"/>
    </source>
</evidence>
<accession>A0AAP5Y0K3</accession>
<dbReference type="EMBL" id="JAWPBU010000148">
    <property type="protein sequence ID" value="MDW2762278.1"/>
    <property type="molecule type" value="Genomic_DNA"/>
</dbReference>